<dbReference type="STRING" id="1237085.Ngar_c20280"/>
<dbReference type="GeneID" id="13795891"/>
<dbReference type="AlphaFoldDB" id="K0IGL7"/>
<keyword evidence="2" id="KW-1185">Reference proteome</keyword>
<evidence type="ECO:0000313" key="2">
    <source>
        <dbReference type="Proteomes" id="UP000008037"/>
    </source>
</evidence>
<accession>K0IGL7</accession>
<proteinExistence type="predicted"/>
<dbReference type="RefSeq" id="WP_015019495.1">
    <property type="nucleotide sequence ID" value="NC_018719.1"/>
</dbReference>
<dbReference type="KEGG" id="nga:Ngar_c20280"/>
<gene>
    <name evidence="1" type="ordered locus">Ngar_c20280</name>
</gene>
<dbReference type="OrthoDB" id="11547at2157"/>
<protein>
    <submittedName>
        <fullName evidence="1">Uncharacterized protein</fullName>
    </submittedName>
</protein>
<name>K0IGL7_NITGG</name>
<organism evidence="1 2">
    <name type="scientific">Nitrososphaera gargensis (strain Ga9.2)</name>
    <dbReference type="NCBI Taxonomy" id="1237085"/>
    <lineage>
        <taxon>Archaea</taxon>
        <taxon>Nitrososphaerota</taxon>
        <taxon>Nitrososphaeria</taxon>
        <taxon>Nitrososphaerales</taxon>
        <taxon>Nitrososphaeraceae</taxon>
        <taxon>Nitrososphaera</taxon>
    </lineage>
</organism>
<evidence type="ECO:0000313" key="1">
    <source>
        <dbReference type="EMBL" id="AFU58960.1"/>
    </source>
</evidence>
<dbReference type="EMBL" id="CP002408">
    <property type="protein sequence ID" value="AFU58960.1"/>
    <property type="molecule type" value="Genomic_DNA"/>
</dbReference>
<dbReference type="Proteomes" id="UP000008037">
    <property type="component" value="Chromosome"/>
</dbReference>
<dbReference type="InParanoid" id="K0IGL7"/>
<sequence>MSPSSGISSEQIASIDISPFWKKNEPLLRELERSEMPSKSRLIYKEIASNTDSNNNHILTNYDLVNIYDNRKHFFGIVAELSPDRSSVIREEIVAGNGLSNAKKTMVDGSRISNKAHIDWLKTMSQNDVCRLFRT</sequence>
<reference evidence="1 2" key="1">
    <citation type="journal article" date="2012" name="Environ. Microbiol.">
        <title>The genome of the ammonia-oxidizing Candidatus Nitrososphaera gargensis: insights into metabolic versatility and environmental adaptations.</title>
        <authorList>
            <person name="Spang A."/>
            <person name="Poehlein A."/>
            <person name="Offre P."/>
            <person name="Zumbragel S."/>
            <person name="Haider S."/>
            <person name="Rychlik N."/>
            <person name="Nowka B."/>
            <person name="Schmeisser C."/>
            <person name="Lebedeva E.V."/>
            <person name="Rattei T."/>
            <person name="Bohm C."/>
            <person name="Schmid M."/>
            <person name="Galushko A."/>
            <person name="Hatzenpichler R."/>
            <person name="Weinmaier T."/>
            <person name="Daniel R."/>
            <person name="Schleper C."/>
            <person name="Spieck E."/>
            <person name="Streit W."/>
            <person name="Wagner M."/>
        </authorList>
    </citation>
    <scope>NUCLEOTIDE SEQUENCE [LARGE SCALE GENOMIC DNA]</scope>
    <source>
        <strain evidence="2">Ga9.2</strain>
    </source>
</reference>
<dbReference type="BioCyc" id="CNIT1237085:G1324-2026-MONOMER"/>
<dbReference type="HOGENOM" id="CLU_1902007_0_0_2"/>